<feature type="compositionally biased region" description="Acidic residues" evidence="1">
    <location>
        <begin position="598"/>
        <end position="636"/>
    </location>
</feature>
<dbReference type="InterPro" id="IPR036047">
    <property type="entry name" value="F-box-like_dom_sf"/>
</dbReference>
<dbReference type="Proteomes" id="UP001642540">
    <property type="component" value="Unassembled WGS sequence"/>
</dbReference>
<name>A0ABP1PIY7_9HEXA</name>
<organism evidence="3 4">
    <name type="scientific">Orchesella dallaii</name>
    <dbReference type="NCBI Taxonomy" id="48710"/>
    <lineage>
        <taxon>Eukaryota</taxon>
        <taxon>Metazoa</taxon>
        <taxon>Ecdysozoa</taxon>
        <taxon>Arthropoda</taxon>
        <taxon>Hexapoda</taxon>
        <taxon>Collembola</taxon>
        <taxon>Entomobryomorpha</taxon>
        <taxon>Entomobryoidea</taxon>
        <taxon>Orchesellidae</taxon>
        <taxon>Orchesellinae</taxon>
        <taxon>Orchesella</taxon>
    </lineage>
</organism>
<comment type="caution">
    <text evidence="3">The sequence shown here is derived from an EMBL/GenBank/DDBJ whole genome shotgun (WGS) entry which is preliminary data.</text>
</comment>
<reference evidence="3 4" key="1">
    <citation type="submission" date="2024-08" db="EMBL/GenBank/DDBJ databases">
        <authorList>
            <person name="Cucini C."/>
            <person name="Frati F."/>
        </authorList>
    </citation>
    <scope>NUCLEOTIDE SEQUENCE [LARGE SCALE GENOMIC DNA]</scope>
</reference>
<evidence type="ECO:0000313" key="3">
    <source>
        <dbReference type="EMBL" id="CAL8068933.1"/>
    </source>
</evidence>
<dbReference type="CDD" id="cd09917">
    <property type="entry name" value="F-box_SF"/>
    <property type="match status" value="1"/>
</dbReference>
<accession>A0ABP1PIY7</accession>
<dbReference type="EMBL" id="CAXLJM020000002">
    <property type="protein sequence ID" value="CAL8068933.1"/>
    <property type="molecule type" value="Genomic_DNA"/>
</dbReference>
<feature type="domain" description="F-box" evidence="2">
    <location>
        <begin position="14"/>
        <end position="41"/>
    </location>
</feature>
<evidence type="ECO:0000259" key="2">
    <source>
        <dbReference type="Pfam" id="PF12937"/>
    </source>
</evidence>
<dbReference type="InterPro" id="IPR032675">
    <property type="entry name" value="LRR_dom_sf"/>
</dbReference>
<dbReference type="InterPro" id="IPR001810">
    <property type="entry name" value="F-box_dom"/>
</dbReference>
<dbReference type="Gene3D" id="3.80.10.10">
    <property type="entry name" value="Ribonuclease Inhibitor"/>
    <property type="match status" value="1"/>
</dbReference>
<proteinExistence type="predicted"/>
<dbReference type="Gene3D" id="1.20.1280.50">
    <property type="match status" value="1"/>
</dbReference>
<keyword evidence="4" id="KW-1185">Reference proteome</keyword>
<dbReference type="SUPFAM" id="SSF81383">
    <property type="entry name" value="F-box domain"/>
    <property type="match status" value="1"/>
</dbReference>
<feature type="compositionally biased region" description="Basic and acidic residues" evidence="1">
    <location>
        <begin position="637"/>
        <end position="647"/>
    </location>
</feature>
<sequence length="647" mass="74248">MEEPNSNPMLNSVILGNIFEMLPISDLASCRQVCKTWFEESKTRWRRDMWLKLGESDGDRSNDTTLALSKFLDLDENAAVTNPPNLEGVTFKKFKLQHWDFHLEKDDKWKAQFWKTYGPVITHLAIEQSVFGSREDFEAVIFQLIPNLQSLTLNKNKFNVKESQIKMRQSFSDVVFNANKMESSLELSGFPINTYNEVHTFKGLLKAMLNLSFNGGYKWTIEHLDIFHLHRNWCHRFEPGCINFLLKSLRFPLTSLSLDIGSDTYPSDFKIILETYANTLRKLVVFRKDGRSLIPDVSHRDFPFGVQLESLAELRLLGTAVTPNLKFMRFMPNLRSVFLAQETGSSMMDMEPFLSDSHLFSDLRKQQMEHQWGYLCSVFPVGNTDFSQLDNTLLQKMEEFIMCGKNDTICSAEQVAALARIMPNLRKVRVGLDNDGFRIVCSAWRELELLIIHPCEVNACGITGTLPGLQTQLPNLNDLTQLRYFAYACKGYLKSKVLAMDDSVVGIDTYKNLIKDTRAPPRPQITNEALQEFIQNVPHCMIKRFHDEDEEWPDLQEHNYEDDSSSGDESPTDFEEDMANILKFNNEIIEQQRRGNGGDEDDDDESEDVEDEDDEESEDVEDDDEIGLDVASDADEADHVHVDNRAG</sequence>
<feature type="region of interest" description="Disordered" evidence="1">
    <location>
        <begin position="588"/>
        <end position="647"/>
    </location>
</feature>
<protein>
    <recommendedName>
        <fullName evidence="2">F-box domain-containing protein</fullName>
    </recommendedName>
</protein>
<evidence type="ECO:0000256" key="1">
    <source>
        <dbReference type="SAM" id="MobiDB-lite"/>
    </source>
</evidence>
<dbReference type="Pfam" id="PF12937">
    <property type="entry name" value="F-box-like"/>
    <property type="match status" value="1"/>
</dbReference>
<gene>
    <name evidence="3" type="ORF">ODALV1_LOCUS534</name>
</gene>
<evidence type="ECO:0000313" key="4">
    <source>
        <dbReference type="Proteomes" id="UP001642540"/>
    </source>
</evidence>